<evidence type="ECO:0000313" key="2">
    <source>
        <dbReference type="Proteomes" id="UP000307720"/>
    </source>
</evidence>
<proteinExistence type="predicted"/>
<organism evidence="1 2">
    <name type="scientific">Hominisplanchenecus murintestinalis</name>
    <dbReference type="NCBI Taxonomy" id="2941517"/>
    <lineage>
        <taxon>Bacteria</taxon>
        <taxon>Bacillati</taxon>
        <taxon>Bacillota</taxon>
        <taxon>Clostridia</taxon>
        <taxon>Lachnospirales</taxon>
        <taxon>Lachnospiraceae</taxon>
        <taxon>Hominisplanchenecus</taxon>
    </lineage>
</organism>
<gene>
    <name evidence="1" type="ORF">E5357_12510</name>
</gene>
<accession>A0AC61QX10</accession>
<sequence length="379" mass="40877">MAKFCIYCGKALEEGEVCSCRANAGAEKGVQLQKPQQSEGGSHPQDVNAGNRQSQPQQSVNGGYQQDQPGGNGYYQQSQPGGNGYYQQGQPGGNGYYQQSQPGGNGYYQQSQPGGNGYYQQGQPGGNGYYQQGQPGGNGYYQQGQPGGNGYYQQGQPGGNGGYQQGRSPEMEWINHKTQKFVSGTKNMFAEILPVLKAPITRGRELMRSGSSAVGTEFIIAKCVLVILIMFLAVLKIKSSLGAWGSYIEVPYFKMTVMIIILTVGVDFLEAMLMHGITVAFGGVSNIRMMLSLIGVRALYHSIGVAIMGLVSLVSAKVALVAAVIFMMMSAYVEHHLYVSAVECSEDRKLYAFLVEKICLAVVCLILGYVFGDIITMVL</sequence>
<dbReference type="EMBL" id="SRZB01000031">
    <property type="protein sequence ID" value="TGX97469.1"/>
    <property type="molecule type" value="Genomic_DNA"/>
</dbReference>
<evidence type="ECO:0000313" key="1">
    <source>
        <dbReference type="EMBL" id="TGX97469.1"/>
    </source>
</evidence>
<protein>
    <submittedName>
        <fullName evidence="1">Uncharacterized protein</fullName>
    </submittedName>
</protein>
<reference evidence="1" key="1">
    <citation type="submission" date="2019-04" db="EMBL/GenBank/DDBJ databases">
        <title>Microbes associate with the intestines of laboratory mice.</title>
        <authorList>
            <person name="Navarre W."/>
            <person name="Wong E."/>
            <person name="Huang K."/>
            <person name="Tropini C."/>
            <person name="Ng K."/>
            <person name="Yu B."/>
        </authorList>
    </citation>
    <scope>NUCLEOTIDE SEQUENCE</scope>
    <source>
        <strain evidence="1">NM72_1-8</strain>
    </source>
</reference>
<name>A0AC61QX10_9FIRM</name>
<dbReference type="Proteomes" id="UP000307720">
    <property type="component" value="Unassembled WGS sequence"/>
</dbReference>
<comment type="caution">
    <text evidence="1">The sequence shown here is derived from an EMBL/GenBank/DDBJ whole genome shotgun (WGS) entry which is preliminary data.</text>
</comment>
<keyword evidence="2" id="KW-1185">Reference proteome</keyword>